<gene>
    <name evidence="3" type="ORF">RT97_20520</name>
</gene>
<comment type="caution">
    <text evidence="3">The sequence shown here is derived from an EMBL/GenBank/DDBJ whole genome shotgun (WGS) entry which is preliminary data.</text>
</comment>
<dbReference type="AlphaFoldDB" id="A0A0D0MCD4"/>
<proteinExistence type="predicted"/>
<dbReference type="Proteomes" id="UP000032067">
    <property type="component" value="Unassembled WGS sequence"/>
</dbReference>
<evidence type="ECO:0000313" key="4">
    <source>
        <dbReference type="Proteomes" id="UP000032067"/>
    </source>
</evidence>
<dbReference type="RefSeq" id="WP_042580664.1">
    <property type="nucleotide sequence ID" value="NZ_JXQQ01000048.1"/>
</dbReference>
<feature type="chain" id="PRO_5002217028" evidence="2">
    <location>
        <begin position="27"/>
        <end position="150"/>
    </location>
</feature>
<dbReference type="Gene3D" id="3.10.450.160">
    <property type="entry name" value="inner membrane protein cigr"/>
    <property type="match status" value="1"/>
</dbReference>
<feature type="region of interest" description="Disordered" evidence="1">
    <location>
        <begin position="28"/>
        <end position="96"/>
    </location>
</feature>
<feature type="signal peptide" evidence="2">
    <location>
        <begin position="1"/>
        <end position="26"/>
    </location>
</feature>
<evidence type="ECO:0000256" key="1">
    <source>
        <dbReference type="SAM" id="MobiDB-lite"/>
    </source>
</evidence>
<accession>A0A0D0MCD4</accession>
<sequence length="150" mass="16967">MIINSKSMAVAVAALAMCMAAGSAFAQDRRFDGRPGDGRDDRNGRVEQRHGNDRGDRNFDRRGPHRDYRGNQDFRDGRQFDRRGFPQPHSEWRRGGRVPAEYRGRNYVVNDYRAYRLQPPPRGYQWVGVGGDYVLAAIATGLIAQIIAGQ</sequence>
<reference evidence="3 4" key="1">
    <citation type="submission" date="2014-12" db="EMBL/GenBank/DDBJ databases">
        <title>16Stimator: statistical estimation of ribosomal gene copy numbers from draft genome assemblies.</title>
        <authorList>
            <person name="Perisin M.A."/>
            <person name="Vetter M."/>
            <person name="Gilbert J.A."/>
            <person name="Bergelson J."/>
        </authorList>
    </citation>
    <scope>NUCLEOTIDE SEQUENCE [LARGE SCALE GENOMIC DNA]</scope>
    <source>
        <strain evidence="3 4">MEDvA23</strain>
    </source>
</reference>
<dbReference type="InterPro" id="IPR024572">
    <property type="entry name" value="RcnB"/>
</dbReference>
<keyword evidence="2" id="KW-0732">Signal</keyword>
<dbReference type="EMBL" id="JXQQ01000048">
    <property type="protein sequence ID" value="KIQ28509.1"/>
    <property type="molecule type" value="Genomic_DNA"/>
</dbReference>
<name>A0A0D0MCD4_VARPD</name>
<organism evidence="3 4">
    <name type="scientific">Variovorax paradoxus</name>
    <dbReference type="NCBI Taxonomy" id="34073"/>
    <lineage>
        <taxon>Bacteria</taxon>
        <taxon>Pseudomonadati</taxon>
        <taxon>Pseudomonadota</taxon>
        <taxon>Betaproteobacteria</taxon>
        <taxon>Burkholderiales</taxon>
        <taxon>Comamonadaceae</taxon>
        <taxon>Variovorax</taxon>
    </lineage>
</organism>
<protein>
    <submittedName>
        <fullName evidence="3">Membrane protein</fullName>
    </submittedName>
</protein>
<evidence type="ECO:0000256" key="2">
    <source>
        <dbReference type="SAM" id="SignalP"/>
    </source>
</evidence>
<evidence type="ECO:0000313" key="3">
    <source>
        <dbReference type="EMBL" id="KIQ28509.1"/>
    </source>
</evidence>
<dbReference type="OrthoDB" id="6687316at2"/>
<dbReference type="Pfam" id="PF11776">
    <property type="entry name" value="RcnB"/>
    <property type="match status" value="1"/>
</dbReference>